<dbReference type="GO" id="GO:0050661">
    <property type="term" value="F:NADP binding"/>
    <property type="evidence" value="ECO:0007669"/>
    <property type="project" value="InterPro"/>
</dbReference>
<gene>
    <name evidence="5" type="ORF">D5H75_17355</name>
</gene>
<dbReference type="RefSeq" id="WP_119927492.1">
    <property type="nucleotide sequence ID" value="NZ_QZEY01000005.1"/>
</dbReference>
<dbReference type="GO" id="GO:0003677">
    <property type="term" value="F:DNA binding"/>
    <property type="evidence" value="ECO:0007669"/>
    <property type="project" value="TreeGrafter"/>
</dbReference>
<dbReference type="GO" id="GO:0000785">
    <property type="term" value="C:chromatin"/>
    <property type="evidence" value="ECO:0007669"/>
    <property type="project" value="TreeGrafter"/>
</dbReference>
<evidence type="ECO:0000259" key="4">
    <source>
        <dbReference type="Pfam" id="PF21761"/>
    </source>
</evidence>
<dbReference type="AlphaFoldDB" id="A0A3A4AXP4"/>
<dbReference type="Pfam" id="PF03446">
    <property type="entry name" value="NAD_binding_2"/>
    <property type="match status" value="1"/>
</dbReference>
<dbReference type="InterPro" id="IPR015815">
    <property type="entry name" value="HIBADH-related"/>
</dbReference>
<dbReference type="PANTHER" id="PTHR43580:SF2">
    <property type="entry name" value="CYTOKINE-LIKE NUCLEAR FACTOR N-PAC"/>
    <property type="match status" value="1"/>
</dbReference>
<evidence type="ECO:0000259" key="3">
    <source>
        <dbReference type="Pfam" id="PF03446"/>
    </source>
</evidence>
<keyword evidence="2" id="KW-0560">Oxidoreductase</keyword>
<dbReference type="Pfam" id="PF21761">
    <property type="entry name" value="RedAm-like_C"/>
    <property type="match status" value="1"/>
</dbReference>
<dbReference type="GO" id="GO:0140673">
    <property type="term" value="P:transcription elongation-coupled chromatin remodeling"/>
    <property type="evidence" value="ECO:0007669"/>
    <property type="project" value="TreeGrafter"/>
</dbReference>
<comment type="similarity">
    <text evidence="1">Belongs to the HIBADH-related family.</text>
</comment>
<dbReference type="Proteomes" id="UP000265768">
    <property type="component" value="Unassembled WGS sequence"/>
</dbReference>
<keyword evidence="6" id="KW-1185">Reference proteome</keyword>
<dbReference type="OrthoDB" id="4535742at2"/>
<protein>
    <submittedName>
        <fullName evidence="5">NAD(P)-dependent oxidoreductase</fullName>
    </submittedName>
</protein>
<dbReference type="InterPro" id="IPR051265">
    <property type="entry name" value="HIBADH-related_NP60_sf"/>
</dbReference>
<evidence type="ECO:0000313" key="6">
    <source>
        <dbReference type="Proteomes" id="UP000265768"/>
    </source>
</evidence>
<reference evidence="5 6" key="1">
    <citation type="submission" date="2018-09" db="EMBL/GenBank/DDBJ databases">
        <title>YIM 75507 draft genome.</title>
        <authorList>
            <person name="Tang S."/>
            <person name="Feng Y."/>
        </authorList>
    </citation>
    <scope>NUCLEOTIDE SEQUENCE [LARGE SCALE GENOMIC DNA]</scope>
    <source>
        <strain evidence="5 6">YIM 75507</strain>
    </source>
</reference>
<evidence type="ECO:0000256" key="1">
    <source>
        <dbReference type="ARBA" id="ARBA00009080"/>
    </source>
</evidence>
<dbReference type="InterPro" id="IPR013328">
    <property type="entry name" value="6PGD_dom2"/>
</dbReference>
<dbReference type="InterPro" id="IPR036291">
    <property type="entry name" value="NAD(P)-bd_dom_sf"/>
</dbReference>
<dbReference type="SUPFAM" id="SSF51735">
    <property type="entry name" value="NAD(P)-binding Rossmann-fold domains"/>
    <property type="match status" value="1"/>
</dbReference>
<sequence length="290" mass="30070">MRETDVTVLGLGLMGQAIAGAFLKGGREVTVWNRTAAKADALVAQGAQRGETAAEAVGASGLVVVVLTDYTAVTGVLEPLADTLAGRTVVNLTSGTAAQAREFAEWAAKRDITYLDGAIMAIPQVVGTDDAFLLYGGAKEVYDAHEAVLRDLGASGTIHLGADHGLASLYDVALLGIMWGTLNSFLHGAALVGTAGVDAKGFSEFANKWIGAITGFVSAYAAQIDEGSYTALDASIDTHAATVDHLIEESEAAGVNAEVPKLVKSFTDRARAEGHGLDSYAAMITQFRRP</sequence>
<evidence type="ECO:0000313" key="5">
    <source>
        <dbReference type="EMBL" id="RJL32174.1"/>
    </source>
</evidence>
<accession>A0A3A4AXP4</accession>
<name>A0A3A4AXP4_9ACTN</name>
<comment type="caution">
    <text evidence="5">The sequence shown here is derived from an EMBL/GenBank/DDBJ whole genome shotgun (WGS) entry which is preliminary data.</text>
</comment>
<evidence type="ECO:0000256" key="2">
    <source>
        <dbReference type="ARBA" id="ARBA00023002"/>
    </source>
</evidence>
<feature type="domain" description="NADPH-dependent reductive aminase-like C-terminal" evidence="4">
    <location>
        <begin position="163"/>
        <end position="289"/>
    </location>
</feature>
<dbReference type="InterPro" id="IPR006115">
    <property type="entry name" value="6PGDH_NADP-bd"/>
</dbReference>
<dbReference type="EMBL" id="QZEY01000005">
    <property type="protein sequence ID" value="RJL32174.1"/>
    <property type="molecule type" value="Genomic_DNA"/>
</dbReference>
<dbReference type="GO" id="GO:0031491">
    <property type="term" value="F:nucleosome binding"/>
    <property type="evidence" value="ECO:0007669"/>
    <property type="project" value="TreeGrafter"/>
</dbReference>
<dbReference type="InterPro" id="IPR048666">
    <property type="entry name" value="RedAm-like_C"/>
</dbReference>
<organism evidence="5 6">
    <name type="scientific">Bailinhaonella thermotolerans</name>
    <dbReference type="NCBI Taxonomy" id="1070861"/>
    <lineage>
        <taxon>Bacteria</taxon>
        <taxon>Bacillati</taxon>
        <taxon>Actinomycetota</taxon>
        <taxon>Actinomycetes</taxon>
        <taxon>Streptosporangiales</taxon>
        <taxon>Streptosporangiaceae</taxon>
        <taxon>Bailinhaonella</taxon>
    </lineage>
</organism>
<feature type="domain" description="6-phosphogluconate dehydrogenase NADP-binding" evidence="3">
    <location>
        <begin position="6"/>
        <end position="159"/>
    </location>
</feature>
<dbReference type="PIRSF" id="PIRSF000103">
    <property type="entry name" value="HIBADH"/>
    <property type="match status" value="1"/>
</dbReference>
<dbReference type="GO" id="GO:0016491">
    <property type="term" value="F:oxidoreductase activity"/>
    <property type="evidence" value="ECO:0007669"/>
    <property type="project" value="UniProtKB-KW"/>
</dbReference>
<dbReference type="Gene3D" id="3.40.50.720">
    <property type="entry name" value="NAD(P)-binding Rossmann-like Domain"/>
    <property type="match status" value="1"/>
</dbReference>
<dbReference type="Gene3D" id="1.10.1040.10">
    <property type="entry name" value="N-(1-d-carboxylethyl)-l-norvaline Dehydrogenase, domain 2"/>
    <property type="match status" value="1"/>
</dbReference>
<proteinExistence type="inferred from homology"/>
<dbReference type="PANTHER" id="PTHR43580">
    <property type="entry name" value="OXIDOREDUCTASE GLYR1-RELATED"/>
    <property type="match status" value="1"/>
</dbReference>